<evidence type="ECO:0000313" key="5">
    <source>
        <dbReference type="EMBL" id="OMO76447.1"/>
    </source>
</evidence>
<dbReference type="SUPFAM" id="SSF48452">
    <property type="entry name" value="TPR-like"/>
    <property type="match status" value="1"/>
</dbReference>
<proteinExistence type="predicted"/>
<feature type="domain" description="Telomerase activating protein Est1-like N-terminal" evidence="4">
    <location>
        <begin position="70"/>
        <end position="186"/>
    </location>
</feature>
<dbReference type="STRING" id="210143.A0A1R3I1H7"/>
<feature type="domain" description="DNA/RNA-binding" evidence="3">
    <location>
        <begin position="198"/>
        <end position="493"/>
    </location>
</feature>
<dbReference type="OMA" id="KCQFLCH"/>
<feature type="region of interest" description="Disordered" evidence="2">
    <location>
        <begin position="750"/>
        <end position="780"/>
    </location>
</feature>
<dbReference type="GO" id="GO:0000184">
    <property type="term" value="P:nuclear-transcribed mRNA catabolic process, nonsense-mediated decay"/>
    <property type="evidence" value="ECO:0007669"/>
    <property type="project" value="TreeGrafter"/>
</dbReference>
<organism evidence="5 6">
    <name type="scientific">Corchorus capsularis</name>
    <name type="common">Jute</name>
    <dbReference type="NCBI Taxonomy" id="210143"/>
    <lineage>
        <taxon>Eukaryota</taxon>
        <taxon>Viridiplantae</taxon>
        <taxon>Streptophyta</taxon>
        <taxon>Embryophyta</taxon>
        <taxon>Tracheophyta</taxon>
        <taxon>Spermatophyta</taxon>
        <taxon>Magnoliopsida</taxon>
        <taxon>eudicotyledons</taxon>
        <taxon>Gunneridae</taxon>
        <taxon>Pentapetalae</taxon>
        <taxon>rosids</taxon>
        <taxon>malvids</taxon>
        <taxon>Malvales</taxon>
        <taxon>Malvaceae</taxon>
        <taxon>Grewioideae</taxon>
        <taxon>Apeibeae</taxon>
        <taxon>Corchorus</taxon>
    </lineage>
</organism>
<dbReference type="Proteomes" id="UP000188268">
    <property type="component" value="Unassembled WGS sequence"/>
</dbReference>
<name>A0A1R3I1H7_COCAP</name>
<sequence>MSTALAVPLKDQKEKASFLSEIAKTEKQLWALIHSKGLLHSDVRDLYLKVCSSYESFILSDQQLIVLQDVEYSLWKLHYKHIDEFRKKTKRGSGNSEGATSAMATSGAGDKHVEEFKSFLRKATEFYKNLISKIRSHYGLPEESSLHKSGCNAASDEPMKLQKCHFLCHRFLVCLGDLARYMEQYEKSSVQKHNWSVAATYYLKATAIWPDSGNPQNQLAVLATYVGDEFLALYHCVRSLAVKEPFPDAFNNLDLLFERNRSCQLHSLSSEAQFDFLKPSERSNALVKGECDHSAERDFWQLLIRTLSFFFLKSSLEDFPCAFASTMKVLDMMMALDDVKLSAVLESYQLMDSARTGPFRAVQAVSIFIFVLDDLIKRSKDGKNKQHLELIQLALTATFIFMGRLVDRCLKATLLDSCPLLPAILIFVEWVVSMLDKVEAYGMDDKTRSSMSYFFASFVDLLRQFDARIGTLSHSRTALWEDYELRGFAPLAQIHVSLDFSTNWDHTDSYESGIKCRIQRIIDAAMKIANRSNGPCKWISIDSSGTKFYAKDTNVMPETPESGKVESTASDVNVKGLHQHCSEAKKESETQIVSENLSNHVVNGKSVAMEEEEVILFKPLTRYNSAPIYGLSNNGKDPASPKVTEENLPSDECLRRATSLLIAQNQAYGDTSDFHSDISNFRPSKPFNQQDHFVKDTTAFSFSEAAVSAGPPSLNAWVLNRGSLSSAEKGRTDISRQPLSPIEEIATSSLGGLSIHETEDSAASSRSEASTNHYSPPYSAPIPSAPLLPDDATWFNGTQSSFSEVKSSGYSNKPENFYDASRVNGYPNCPPLGQLNYGSAIPGFMDVYPPFSGMTSSEWLRQYRESRNLERTNSHARPMNHYTPGNPRNVPSTPGASSPYGLFDQYGVPSVSNPTIYTESSILHSGFPAVYGMDEPRREKLFNGYQRSSPYGCGVITELRDEPQPLLQYLKEKEWLLQQDPALRNPTYMGN</sequence>
<gene>
    <name evidence="5" type="ORF">CCACVL1_15689</name>
</gene>
<dbReference type="InterPro" id="IPR011990">
    <property type="entry name" value="TPR-like_helical_dom_sf"/>
</dbReference>
<comment type="caution">
    <text evidence="5">The sequence shown here is derived from an EMBL/GenBank/DDBJ whole genome shotgun (WGS) entry which is preliminary data.</text>
</comment>
<evidence type="ECO:0000313" key="6">
    <source>
        <dbReference type="Proteomes" id="UP000188268"/>
    </source>
</evidence>
<feature type="compositionally biased region" description="Low complexity" evidence="2">
    <location>
        <begin position="761"/>
        <end position="777"/>
    </location>
</feature>
<feature type="region of interest" description="Disordered" evidence="2">
    <location>
        <begin position="869"/>
        <end position="898"/>
    </location>
</feature>
<evidence type="ECO:0000259" key="3">
    <source>
        <dbReference type="Pfam" id="PF10373"/>
    </source>
</evidence>
<reference evidence="5 6" key="1">
    <citation type="submission" date="2013-09" db="EMBL/GenBank/DDBJ databases">
        <title>Corchorus capsularis genome sequencing.</title>
        <authorList>
            <person name="Alam M."/>
            <person name="Haque M.S."/>
            <person name="Islam M.S."/>
            <person name="Emdad E.M."/>
            <person name="Islam M.M."/>
            <person name="Ahmed B."/>
            <person name="Halim A."/>
            <person name="Hossen Q.M.M."/>
            <person name="Hossain M.Z."/>
            <person name="Ahmed R."/>
            <person name="Khan M.M."/>
            <person name="Islam R."/>
            <person name="Rashid M.M."/>
            <person name="Khan S.A."/>
            <person name="Rahman M.S."/>
            <person name="Alam M."/>
        </authorList>
    </citation>
    <scope>NUCLEOTIDE SEQUENCE [LARGE SCALE GENOMIC DNA]</scope>
    <source>
        <strain evidence="6">cv. CVL-1</strain>
        <tissue evidence="5">Whole seedling</tissue>
    </source>
</reference>
<accession>A0A1R3I1H7</accession>
<evidence type="ECO:0008006" key="7">
    <source>
        <dbReference type="Google" id="ProtNLM"/>
    </source>
</evidence>
<dbReference type="FunFam" id="1.25.40.10:FF:000225">
    <property type="entry name" value="Protein SMG7"/>
    <property type="match status" value="1"/>
</dbReference>
<dbReference type="OrthoDB" id="69928at2759"/>
<protein>
    <recommendedName>
        <fullName evidence="7">DNA/RNA-binding domain, Est1-type</fullName>
    </recommendedName>
</protein>
<dbReference type="Gene3D" id="1.25.40.10">
    <property type="entry name" value="Tetratricopeptide repeat domain"/>
    <property type="match status" value="1"/>
</dbReference>
<dbReference type="GO" id="GO:0042162">
    <property type="term" value="F:telomeric DNA binding"/>
    <property type="evidence" value="ECO:0007669"/>
    <property type="project" value="TreeGrafter"/>
</dbReference>
<dbReference type="Pfam" id="PF10373">
    <property type="entry name" value="EST1_DNA_bind"/>
    <property type="match status" value="1"/>
</dbReference>
<dbReference type="InterPro" id="IPR045153">
    <property type="entry name" value="Est1/Ebs1-like"/>
</dbReference>
<evidence type="ECO:0000256" key="1">
    <source>
        <dbReference type="ARBA" id="ARBA00022737"/>
    </source>
</evidence>
<dbReference type="PANTHER" id="PTHR15696">
    <property type="entry name" value="SMG-7 SUPPRESSOR WITH MORPHOLOGICAL EFFECT ON GENITALIA PROTEIN 7"/>
    <property type="match status" value="1"/>
</dbReference>
<dbReference type="EMBL" id="AWWV01010883">
    <property type="protein sequence ID" value="OMO76447.1"/>
    <property type="molecule type" value="Genomic_DNA"/>
</dbReference>
<dbReference type="AlphaFoldDB" id="A0A1R3I1H7"/>
<dbReference type="PANTHER" id="PTHR15696:SF0">
    <property type="entry name" value="TELOMERASE-BINDING PROTEIN EST1A"/>
    <property type="match status" value="1"/>
</dbReference>
<dbReference type="Gramene" id="OMO76447">
    <property type="protein sequence ID" value="OMO76447"/>
    <property type="gene ID" value="CCACVL1_15689"/>
</dbReference>
<dbReference type="GO" id="GO:0005697">
    <property type="term" value="C:telomerase holoenzyme complex"/>
    <property type="evidence" value="ECO:0007669"/>
    <property type="project" value="TreeGrafter"/>
</dbReference>
<keyword evidence="1" id="KW-0677">Repeat</keyword>
<dbReference type="Pfam" id="PF10374">
    <property type="entry name" value="EST1"/>
    <property type="match status" value="1"/>
</dbReference>
<dbReference type="GO" id="GO:0070034">
    <property type="term" value="F:telomerase RNA binding"/>
    <property type="evidence" value="ECO:0007669"/>
    <property type="project" value="TreeGrafter"/>
</dbReference>
<dbReference type="InterPro" id="IPR018834">
    <property type="entry name" value="DNA/RNA-bd_Est1-type"/>
</dbReference>
<dbReference type="InterPro" id="IPR019458">
    <property type="entry name" value="Est1-like_N"/>
</dbReference>
<evidence type="ECO:0000256" key="2">
    <source>
        <dbReference type="SAM" id="MobiDB-lite"/>
    </source>
</evidence>
<evidence type="ECO:0000259" key="4">
    <source>
        <dbReference type="Pfam" id="PF10374"/>
    </source>
</evidence>
<keyword evidence="6" id="KW-1185">Reference proteome</keyword>